<evidence type="ECO:0000259" key="4">
    <source>
        <dbReference type="Pfam" id="PF08241"/>
    </source>
</evidence>
<dbReference type="PANTHER" id="PTHR44942">
    <property type="entry name" value="METHYLTRANSF_11 DOMAIN-CONTAINING PROTEIN"/>
    <property type="match status" value="1"/>
</dbReference>
<dbReference type="PANTHER" id="PTHR44942:SF4">
    <property type="entry name" value="METHYLTRANSFERASE TYPE 11 DOMAIN-CONTAINING PROTEIN"/>
    <property type="match status" value="1"/>
</dbReference>
<dbReference type="Gene3D" id="3.40.50.150">
    <property type="entry name" value="Vaccinia Virus protein VP39"/>
    <property type="match status" value="1"/>
</dbReference>
<reference evidence="5" key="1">
    <citation type="journal article" date="2020" name="Stud. Mycol.">
        <title>101 Dothideomycetes genomes: a test case for predicting lifestyles and emergence of pathogens.</title>
        <authorList>
            <person name="Haridas S."/>
            <person name="Albert R."/>
            <person name="Binder M."/>
            <person name="Bloem J."/>
            <person name="Labutti K."/>
            <person name="Salamov A."/>
            <person name="Andreopoulos B."/>
            <person name="Baker S."/>
            <person name="Barry K."/>
            <person name="Bills G."/>
            <person name="Bluhm B."/>
            <person name="Cannon C."/>
            <person name="Castanera R."/>
            <person name="Culley D."/>
            <person name="Daum C."/>
            <person name="Ezra D."/>
            <person name="Gonzalez J."/>
            <person name="Henrissat B."/>
            <person name="Kuo A."/>
            <person name="Liang C."/>
            <person name="Lipzen A."/>
            <person name="Lutzoni F."/>
            <person name="Magnuson J."/>
            <person name="Mondo S."/>
            <person name="Nolan M."/>
            <person name="Ohm R."/>
            <person name="Pangilinan J."/>
            <person name="Park H.-J."/>
            <person name="Ramirez L."/>
            <person name="Alfaro M."/>
            <person name="Sun H."/>
            <person name="Tritt A."/>
            <person name="Yoshinaga Y."/>
            <person name="Zwiers L.-H."/>
            <person name="Turgeon B."/>
            <person name="Goodwin S."/>
            <person name="Spatafora J."/>
            <person name="Crous P."/>
            <person name="Grigoriev I."/>
        </authorList>
    </citation>
    <scope>NUCLEOTIDE SEQUENCE</scope>
    <source>
        <strain evidence="5">CBS 133067</strain>
    </source>
</reference>
<dbReference type="CDD" id="cd02440">
    <property type="entry name" value="AdoMet_MTases"/>
    <property type="match status" value="1"/>
</dbReference>
<dbReference type="OrthoDB" id="10027013at2759"/>
<dbReference type="GO" id="GO:0032259">
    <property type="term" value="P:methylation"/>
    <property type="evidence" value="ECO:0007669"/>
    <property type="project" value="UniProtKB-KW"/>
</dbReference>
<comment type="similarity">
    <text evidence="1">Belongs to the methyltransferase superfamily.</text>
</comment>
<dbReference type="InterPro" id="IPR013216">
    <property type="entry name" value="Methyltransf_11"/>
</dbReference>
<dbReference type="Pfam" id="PF08241">
    <property type="entry name" value="Methyltransf_11"/>
    <property type="match status" value="1"/>
</dbReference>
<accession>A0A9P4I0L6</accession>
<dbReference type="InterPro" id="IPR051052">
    <property type="entry name" value="Diverse_substrate_MTase"/>
</dbReference>
<dbReference type="GO" id="GO:0008757">
    <property type="term" value="F:S-adenosylmethionine-dependent methyltransferase activity"/>
    <property type="evidence" value="ECO:0007669"/>
    <property type="project" value="InterPro"/>
</dbReference>
<keyword evidence="6" id="KW-1185">Reference proteome</keyword>
<evidence type="ECO:0000313" key="5">
    <source>
        <dbReference type="EMBL" id="KAF2092765.1"/>
    </source>
</evidence>
<evidence type="ECO:0000256" key="1">
    <source>
        <dbReference type="ARBA" id="ARBA00008361"/>
    </source>
</evidence>
<dbReference type="EMBL" id="ML978142">
    <property type="protein sequence ID" value="KAF2092765.1"/>
    <property type="molecule type" value="Genomic_DNA"/>
</dbReference>
<evidence type="ECO:0000256" key="3">
    <source>
        <dbReference type="ARBA" id="ARBA00022679"/>
    </source>
</evidence>
<feature type="domain" description="Methyltransferase type 11" evidence="4">
    <location>
        <begin position="39"/>
        <end position="134"/>
    </location>
</feature>
<keyword evidence="3" id="KW-0808">Transferase</keyword>
<dbReference type="SUPFAM" id="SSF53335">
    <property type="entry name" value="S-adenosyl-L-methionine-dependent methyltransferases"/>
    <property type="match status" value="1"/>
</dbReference>
<comment type="caution">
    <text evidence="5">The sequence shown here is derived from an EMBL/GenBank/DDBJ whole genome shotgun (WGS) entry which is preliminary data.</text>
</comment>
<dbReference type="Proteomes" id="UP000799772">
    <property type="component" value="Unassembled WGS sequence"/>
</dbReference>
<organism evidence="5 6">
    <name type="scientific">Rhizodiscina lignyota</name>
    <dbReference type="NCBI Taxonomy" id="1504668"/>
    <lineage>
        <taxon>Eukaryota</taxon>
        <taxon>Fungi</taxon>
        <taxon>Dikarya</taxon>
        <taxon>Ascomycota</taxon>
        <taxon>Pezizomycotina</taxon>
        <taxon>Dothideomycetes</taxon>
        <taxon>Pleosporomycetidae</taxon>
        <taxon>Aulographales</taxon>
        <taxon>Rhizodiscinaceae</taxon>
        <taxon>Rhizodiscina</taxon>
    </lineage>
</organism>
<dbReference type="AlphaFoldDB" id="A0A9P4I0L6"/>
<protein>
    <submittedName>
        <fullName evidence="5">S-adenosyl-L-methionine-dependent methyltransferase</fullName>
    </submittedName>
</protein>
<keyword evidence="2 5" id="KW-0489">Methyltransferase</keyword>
<gene>
    <name evidence="5" type="ORF">NA57DRAFT_62080</name>
</gene>
<sequence length="293" mass="33040">MTTFAKQSFSASNCASFRPTYPRSLYDTVLAGQRDVCVELGCGHGLISRALAPHFAQVIGTDPSPGIVSQSQLSSPPTSYSKVTFRQASAEWLLFLEDGSVDLIVAGQSAHWFDQSRLWPEMARVLRKGGTLAFWGYKDNVFVKWPYATKLLHKMTSPFTNDLETLGPYWEPGRKIVVRKLRDVVPPSDMFEDETRIEYEPNMDGKGKGSGEGTLFVQARMTVEGFKEYLRTFSSVHSWQEKHPDNVKRSAGGNGDFVDLLFDRASEKEDIWKHEEEEVDVEWGSALLMARKK</sequence>
<evidence type="ECO:0000256" key="2">
    <source>
        <dbReference type="ARBA" id="ARBA00022603"/>
    </source>
</evidence>
<dbReference type="InterPro" id="IPR029063">
    <property type="entry name" value="SAM-dependent_MTases_sf"/>
</dbReference>
<evidence type="ECO:0000313" key="6">
    <source>
        <dbReference type="Proteomes" id="UP000799772"/>
    </source>
</evidence>
<name>A0A9P4I0L6_9PEZI</name>
<proteinExistence type="inferred from homology"/>